<dbReference type="FunFam" id="3.40.50.720:FF:000084">
    <property type="entry name" value="Short-chain dehydrogenase reductase"/>
    <property type="match status" value="1"/>
</dbReference>
<dbReference type="NCBIfam" id="NF005559">
    <property type="entry name" value="PRK07231.1"/>
    <property type="match status" value="1"/>
</dbReference>
<evidence type="ECO:0000256" key="1">
    <source>
        <dbReference type="ARBA" id="ARBA00006484"/>
    </source>
</evidence>
<dbReference type="Proteomes" id="UP000001753">
    <property type="component" value="Chromosome"/>
</dbReference>
<dbReference type="CDD" id="cd05233">
    <property type="entry name" value="SDR_c"/>
    <property type="match status" value="1"/>
</dbReference>
<proteinExistence type="inferred from homology"/>
<dbReference type="GO" id="GO:0008206">
    <property type="term" value="P:bile acid metabolic process"/>
    <property type="evidence" value="ECO:0007669"/>
    <property type="project" value="UniProtKB-ARBA"/>
</dbReference>
<comment type="similarity">
    <text evidence="1">Belongs to the short-chain dehydrogenases/reductases (SDR) family.</text>
</comment>
<dbReference type="AlphaFoldDB" id="C2XWR6"/>
<dbReference type="PANTHER" id="PTHR24321:SF8">
    <property type="entry name" value="ESTRADIOL 17-BETA-DEHYDROGENASE 8-RELATED"/>
    <property type="match status" value="1"/>
</dbReference>
<dbReference type="InterPro" id="IPR036291">
    <property type="entry name" value="NAD(P)-bd_dom_sf"/>
</dbReference>
<dbReference type="Pfam" id="PF13561">
    <property type="entry name" value="adh_short_C2"/>
    <property type="match status" value="1"/>
</dbReference>
<dbReference type="Gene3D" id="3.40.50.720">
    <property type="entry name" value="NAD(P)-binding Rossmann-like Domain"/>
    <property type="match status" value="1"/>
</dbReference>
<comment type="caution">
    <text evidence="3">The sequence shown here is derived from an EMBL/GenBank/DDBJ whole genome shotgun (WGS) entry which is preliminary data.</text>
</comment>
<evidence type="ECO:0000313" key="3">
    <source>
        <dbReference type="EMBL" id="EEL69888.1"/>
    </source>
</evidence>
<dbReference type="PRINTS" id="PR00080">
    <property type="entry name" value="SDRFAMILY"/>
</dbReference>
<dbReference type="EMBL" id="ACMP01000086">
    <property type="protein sequence ID" value="EEL69888.1"/>
    <property type="molecule type" value="Genomic_DNA"/>
</dbReference>
<name>C2XWR6_BACMY</name>
<accession>C2XWR6</accession>
<keyword evidence="2" id="KW-0560">Oxidoreductase</keyword>
<dbReference type="InterPro" id="IPR002347">
    <property type="entry name" value="SDR_fam"/>
</dbReference>
<dbReference type="HOGENOM" id="CLU_010194_2_10_9"/>
<dbReference type="PRINTS" id="PR00081">
    <property type="entry name" value="GDHRDH"/>
</dbReference>
<dbReference type="PANTHER" id="PTHR24321">
    <property type="entry name" value="DEHYDROGENASES, SHORT CHAIN"/>
    <property type="match status" value="1"/>
</dbReference>
<sequence length="253" mass="27122">MNGEVYMKLKDKVAIITGGASGIGESTVRLFIEEGAKVVIADFSERGKGLSDELNAHGYNTLFIKTDVTKEADIKQLIHETVSKYGKLDIMYANAGVADDAPANELSYEKWKRTIDINLSGVFLSDKYSIEQFLKQGTGGVIVNAGSIHSFVSLPTPTAYSSAKGGVKLLTQNLCTAYAKYGIRINAVCPGYIDTPLLGSVSPQQKEYLASLHPQGRLGTPKEIAKAVLFLASDDASFVNGTTLLVDGGYTAR</sequence>
<reference evidence="3" key="1">
    <citation type="journal article" date="2012" name="Genome Res.">
        <title>Genomic characterization of the Bacillus cereus sensu lato species: Backdrop to the evolution of Bacillus anthracis.</title>
        <authorList>
            <person name="Zwick M.E."/>
            <person name="Joseph S.J."/>
            <person name="Didelot X."/>
            <person name="Chen P.E."/>
            <person name="Bishop-Lilly K.A."/>
            <person name="Stewart A.C."/>
            <person name="Willner K."/>
            <person name="Nolan N."/>
            <person name="Lentz S."/>
            <person name="Thomason M.K."/>
            <person name="Sozhamannan S."/>
            <person name="Mateczun A.J."/>
            <person name="Du L."/>
            <person name="Read T.D."/>
        </authorList>
    </citation>
    <scope>NUCLEOTIDE SEQUENCE [LARGE SCALE GENOMIC DNA]</scope>
    <source>
        <strain evidence="3">AH603</strain>
    </source>
</reference>
<organism evidence="3">
    <name type="scientific">Bacillus mycoides</name>
    <dbReference type="NCBI Taxonomy" id="1405"/>
    <lineage>
        <taxon>Bacteria</taxon>
        <taxon>Bacillati</taxon>
        <taxon>Bacillota</taxon>
        <taxon>Bacilli</taxon>
        <taxon>Bacillales</taxon>
        <taxon>Bacillaceae</taxon>
        <taxon>Bacillus</taxon>
        <taxon>Bacillus cereus group</taxon>
    </lineage>
</organism>
<dbReference type="SUPFAM" id="SSF51735">
    <property type="entry name" value="NAD(P)-binding Rossmann-fold domains"/>
    <property type="match status" value="1"/>
</dbReference>
<gene>
    <name evidence="3" type="ORF">bcere0026_31430</name>
</gene>
<evidence type="ECO:0000256" key="2">
    <source>
        <dbReference type="ARBA" id="ARBA00023002"/>
    </source>
</evidence>
<protein>
    <submittedName>
        <fullName evidence="3">NAD-dependent epimerase/dehydratase:Short-chain dehydrogenase/reductase SDR</fullName>
    </submittedName>
</protein>
<dbReference type="GO" id="GO:0016491">
    <property type="term" value="F:oxidoreductase activity"/>
    <property type="evidence" value="ECO:0007669"/>
    <property type="project" value="UniProtKB-KW"/>
</dbReference>